<sequence>MKKFLGIAAMTAAAALMLSACGGSTAPTASNTSPASQEAPVDNSGKSITLWLNGGDTGPELRTYLTDTFKKNTGATLKIEEQGWGDVVAKMLTAMPDPKNTPDVVEVGNTTSPTFTYANAFLDISDMYTELGGGKLLPSFVAAGAVDEKKFTLPYYFGSRFMFTRTDLWKEAGVETPTTLDEFNAAVKTITEKNPRDIKDFSGFFLGGQDWRNGISWIFANGGDLAKKDNGQWVSTLSDPNTIKGLEQLQDIYKNASKAPADAKDVSPWLYINDADQILDENGKPTGKTSLAAATIMAPGWAHWSIGDSVKDPKTGKDIREWNDKKFGTLVLPGNDGKPAPVFAGGSNIGISAQSQNPELSKELMRIIFSSDYQSMLGKAGLGPANSDYVEALGTDQFAKALVASASNSKLTPAAPGWATVESKMIMEEFFGKLRDSSDLPALAAEYDAKITPMLNLK</sequence>
<dbReference type="GO" id="GO:0015768">
    <property type="term" value="P:maltose transport"/>
    <property type="evidence" value="ECO:0007669"/>
    <property type="project" value="TreeGrafter"/>
</dbReference>
<dbReference type="InterPro" id="IPR006059">
    <property type="entry name" value="SBP"/>
</dbReference>
<evidence type="ECO:0000256" key="3">
    <source>
        <dbReference type="ARBA" id="ARBA00022729"/>
    </source>
</evidence>
<protein>
    <submittedName>
        <fullName evidence="6">N,N'-diacetylchitobiose transport system substrate-binding protein</fullName>
    </submittedName>
</protein>
<comment type="caution">
    <text evidence="6">The sequence shown here is derived from an EMBL/GenBank/DDBJ whole genome shotgun (WGS) entry which is preliminary data.</text>
</comment>
<organism evidence="6 7">
    <name type="scientific">Paeniglutamicibacter cryotolerans</name>
    <dbReference type="NCBI Taxonomy" id="670079"/>
    <lineage>
        <taxon>Bacteria</taxon>
        <taxon>Bacillati</taxon>
        <taxon>Actinomycetota</taxon>
        <taxon>Actinomycetes</taxon>
        <taxon>Micrococcales</taxon>
        <taxon>Micrococcaceae</taxon>
        <taxon>Paeniglutamicibacter</taxon>
    </lineage>
</organism>
<dbReference type="GO" id="GO:0042956">
    <property type="term" value="P:maltodextrin transmembrane transport"/>
    <property type="evidence" value="ECO:0007669"/>
    <property type="project" value="TreeGrafter"/>
</dbReference>
<accession>A0A839QIN1</accession>
<dbReference type="GO" id="GO:1901982">
    <property type="term" value="F:maltose binding"/>
    <property type="evidence" value="ECO:0007669"/>
    <property type="project" value="TreeGrafter"/>
</dbReference>
<evidence type="ECO:0000256" key="2">
    <source>
        <dbReference type="ARBA" id="ARBA00022448"/>
    </source>
</evidence>
<gene>
    <name evidence="6" type="ORF">E9229_002240</name>
</gene>
<dbReference type="Pfam" id="PF13416">
    <property type="entry name" value="SBP_bac_8"/>
    <property type="match status" value="1"/>
</dbReference>
<name>A0A839QIN1_9MICC</name>
<evidence type="ECO:0000256" key="5">
    <source>
        <dbReference type="SAM" id="SignalP"/>
    </source>
</evidence>
<keyword evidence="3 5" id="KW-0732">Signal</keyword>
<feature type="region of interest" description="Disordered" evidence="4">
    <location>
        <begin position="25"/>
        <end position="47"/>
    </location>
</feature>
<dbReference type="Gene3D" id="3.40.190.10">
    <property type="entry name" value="Periplasmic binding protein-like II"/>
    <property type="match status" value="1"/>
</dbReference>
<dbReference type="SUPFAM" id="SSF53850">
    <property type="entry name" value="Periplasmic binding protein-like II"/>
    <property type="match status" value="1"/>
</dbReference>
<dbReference type="GO" id="GO:0055052">
    <property type="term" value="C:ATP-binding cassette (ABC) transporter complex, substrate-binding subunit-containing"/>
    <property type="evidence" value="ECO:0007669"/>
    <property type="project" value="TreeGrafter"/>
</dbReference>
<evidence type="ECO:0000256" key="4">
    <source>
        <dbReference type="SAM" id="MobiDB-lite"/>
    </source>
</evidence>
<feature type="chain" id="PRO_5038580283" evidence="5">
    <location>
        <begin position="21"/>
        <end position="458"/>
    </location>
</feature>
<feature type="compositionally biased region" description="Polar residues" evidence="4">
    <location>
        <begin position="25"/>
        <end position="36"/>
    </location>
</feature>
<evidence type="ECO:0000313" key="7">
    <source>
        <dbReference type="Proteomes" id="UP000523000"/>
    </source>
</evidence>
<keyword evidence="2" id="KW-0813">Transport</keyword>
<dbReference type="PANTHER" id="PTHR30061:SF50">
    <property type="entry name" value="MALTOSE_MALTODEXTRIN-BINDING PERIPLASMIC PROTEIN"/>
    <property type="match status" value="1"/>
</dbReference>
<feature type="signal peptide" evidence="5">
    <location>
        <begin position="1"/>
        <end position="20"/>
    </location>
</feature>
<proteinExistence type="inferred from homology"/>
<keyword evidence="7" id="KW-1185">Reference proteome</keyword>
<dbReference type="PROSITE" id="PS51257">
    <property type="entry name" value="PROKAR_LIPOPROTEIN"/>
    <property type="match status" value="1"/>
</dbReference>
<dbReference type="Proteomes" id="UP000523000">
    <property type="component" value="Unassembled WGS sequence"/>
</dbReference>
<comment type="similarity">
    <text evidence="1">Belongs to the bacterial solute-binding protein 1 family.</text>
</comment>
<reference evidence="6 7" key="1">
    <citation type="submission" date="2020-08" db="EMBL/GenBank/DDBJ databases">
        <title>Sequencing the genomes of 1000 actinobacteria strains.</title>
        <authorList>
            <person name="Klenk H.-P."/>
        </authorList>
    </citation>
    <scope>NUCLEOTIDE SEQUENCE [LARGE SCALE GENOMIC DNA]</scope>
    <source>
        <strain evidence="6 7">DSM 22826</strain>
    </source>
</reference>
<dbReference type="PANTHER" id="PTHR30061">
    <property type="entry name" value="MALTOSE-BINDING PERIPLASMIC PROTEIN"/>
    <property type="match status" value="1"/>
</dbReference>
<evidence type="ECO:0000313" key="6">
    <source>
        <dbReference type="EMBL" id="MBB2996049.1"/>
    </source>
</evidence>
<dbReference type="RefSeq" id="WP_183511241.1">
    <property type="nucleotide sequence ID" value="NZ_BAABGK010000042.1"/>
</dbReference>
<dbReference type="AlphaFoldDB" id="A0A839QIN1"/>
<evidence type="ECO:0000256" key="1">
    <source>
        <dbReference type="ARBA" id="ARBA00008520"/>
    </source>
</evidence>
<dbReference type="EMBL" id="JACHVS010000001">
    <property type="protein sequence ID" value="MBB2996049.1"/>
    <property type="molecule type" value="Genomic_DNA"/>
</dbReference>